<accession>A0A4P8IEB4</accession>
<sequence length="365" mass="41928">MAVYKVLFHPIEPYFLGNERSFGFDKGNIRYYAESKEMPSQSTILGTLRYLGLKHVKSDFDYTQEEKEENNQLVGERSFSLEDPPERYGKILGISPVFIHAQSKKEDKKSIYLPMPKNHDNEKLIYSPFQLSETAYETTEGCIKLPETFDVKKGITQDFVDLDSGKKILHDTLFGTDTRVGIKKAETGTAAGTDNSGFFKKGYKYLKQTEDQCFTFGCFVKTEAELWKQQKPMLAYIGQGKSMFQVTFLKVDGEENGLMQYLNMENVFAQTDINKLVYFISDAYVPHFDEKFKGLQDFSVIETVEYRGLTTKDGKNISYRERFKKDEALFKMISAGSVIYTENKKELLKIIQHPGLQAAGFNYCF</sequence>
<gene>
    <name evidence="1" type="ORF">AR1Y2_2654</name>
</gene>
<dbReference type="Proteomes" id="UP000298653">
    <property type="component" value="Chromosome"/>
</dbReference>
<protein>
    <submittedName>
        <fullName evidence="1">CRISPR-associated RAMP Cmr3</fullName>
    </submittedName>
</protein>
<dbReference type="EMBL" id="CP040058">
    <property type="protein sequence ID" value="QCP36108.1"/>
    <property type="molecule type" value="Genomic_DNA"/>
</dbReference>
<dbReference type="KEGG" id="arf:AR1Y2_2654"/>
<dbReference type="AlphaFoldDB" id="A0A4P8IEB4"/>
<evidence type="ECO:0000313" key="1">
    <source>
        <dbReference type="EMBL" id="QCP36108.1"/>
    </source>
</evidence>
<reference evidence="1 2" key="1">
    <citation type="submission" date="2019-05" db="EMBL/GenBank/DDBJ databases">
        <title>Complete genome sequencing of Anaerostipes rhamnosivorans.</title>
        <authorList>
            <person name="Bui T.P.N."/>
            <person name="de Vos W.M."/>
        </authorList>
    </citation>
    <scope>NUCLEOTIDE SEQUENCE [LARGE SCALE GENOMIC DNA]</scope>
    <source>
        <strain evidence="1 2">1y2</strain>
    </source>
</reference>
<name>A0A4P8IEB4_9FIRM</name>
<dbReference type="InterPro" id="IPR019117">
    <property type="entry name" value="CRISPR-assoc_protein_Cmr3"/>
</dbReference>
<evidence type="ECO:0000313" key="2">
    <source>
        <dbReference type="Proteomes" id="UP000298653"/>
    </source>
</evidence>
<dbReference type="RefSeq" id="WP_175403648.1">
    <property type="nucleotide sequence ID" value="NZ_CP040058.1"/>
</dbReference>
<proteinExistence type="predicted"/>
<keyword evidence="2" id="KW-1185">Reference proteome</keyword>
<organism evidence="1 2">
    <name type="scientific">Anaerostipes rhamnosivorans</name>
    <dbReference type="NCBI Taxonomy" id="1229621"/>
    <lineage>
        <taxon>Bacteria</taxon>
        <taxon>Bacillati</taxon>
        <taxon>Bacillota</taxon>
        <taxon>Clostridia</taxon>
        <taxon>Lachnospirales</taxon>
        <taxon>Lachnospiraceae</taxon>
        <taxon>Anaerostipes</taxon>
    </lineage>
</organism>
<dbReference type="Pfam" id="PF09700">
    <property type="entry name" value="Cas_Cmr3"/>
    <property type="match status" value="1"/>
</dbReference>